<comment type="caution">
    <text evidence="2">The sequence shown here is derived from an EMBL/GenBank/DDBJ whole genome shotgun (WGS) entry which is preliminary data.</text>
</comment>
<sequence>MLRFILILITLYPKGYEAQECIYQVDKFTEIVCDGLINVLKLKNSELQNLEISTFQFLFNLEKLEIIDSNIREVSPGQVNDLWTDIAEYDVTSLIHGRRYAFIGIKSHFNLDLSFNELANICNNTFSGPKIQQLDLSYNTIEIINL</sequence>
<reference evidence="2" key="1">
    <citation type="submission" date="2019-08" db="EMBL/GenBank/DDBJ databases">
        <title>The genome of the North American firefly Photinus pyralis.</title>
        <authorList>
            <consortium name="Photinus pyralis genome working group"/>
            <person name="Fallon T.R."/>
            <person name="Sander Lower S.E."/>
            <person name="Weng J.-K."/>
        </authorList>
    </citation>
    <scope>NUCLEOTIDE SEQUENCE</scope>
    <source>
        <strain evidence="2">TRF0915ILg1</strain>
        <tissue evidence="2">Whole body</tissue>
    </source>
</reference>
<proteinExistence type="predicted"/>
<protein>
    <submittedName>
        <fullName evidence="2">Uncharacterized protein</fullName>
    </submittedName>
</protein>
<feature type="signal peptide" evidence="1">
    <location>
        <begin position="1"/>
        <end position="18"/>
    </location>
</feature>
<dbReference type="AlphaFoldDB" id="A0A8K0C8Q5"/>
<dbReference type="Proteomes" id="UP000801492">
    <property type="component" value="Unassembled WGS sequence"/>
</dbReference>
<feature type="chain" id="PRO_5035422169" evidence="1">
    <location>
        <begin position="19"/>
        <end position="146"/>
    </location>
</feature>
<accession>A0A8K0C8Q5</accession>
<keyword evidence="1" id="KW-0732">Signal</keyword>
<name>A0A8K0C8Q5_IGNLU</name>
<dbReference type="SUPFAM" id="SSF52058">
    <property type="entry name" value="L domain-like"/>
    <property type="match status" value="1"/>
</dbReference>
<dbReference type="InterPro" id="IPR032675">
    <property type="entry name" value="LRR_dom_sf"/>
</dbReference>
<evidence type="ECO:0000313" key="2">
    <source>
        <dbReference type="EMBL" id="KAF2880832.1"/>
    </source>
</evidence>
<dbReference type="Gene3D" id="3.80.10.10">
    <property type="entry name" value="Ribonuclease Inhibitor"/>
    <property type="match status" value="1"/>
</dbReference>
<organism evidence="2 3">
    <name type="scientific">Ignelater luminosus</name>
    <name type="common">Cucubano</name>
    <name type="synonym">Pyrophorus luminosus</name>
    <dbReference type="NCBI Taxonomy" id="2038154"/>
    <lineage>
        <taxon>Eukaryota</taxon>
        <taxon>Metazoa</taxon>
        <taxon>Ecdysozoa</taxon>
        <taxon>Arthropoda</taxon>
        <taxon>Hexapoda</taxon>
        <taxon>Insecta</taxon>
        <taxon>Pterygota</taxon>
        <taxon>Neoptera</taxon>
        <taxon>Endopterygota</taxon>
        <taxon>Coleoptera</taxon>
        <taxon>Polyphaga</taxon>
        <taxon>Elateriformia</taxon>
        <taxon>Elateroidea</taxon>
        <taxon>Elateridae</taxon>
        <taxon>Agrypninae</taxon>
        <taxon>Pyrophorini</taxon>
        <taxon>Ignelater</taxon>
    </lineage>
</organism>
<gene>
    <name evidence="2" type="ORF">ILUMI_25346</name>
</gene>
<dbReference type="EMBL" id="VTPC01090902">
    <property type="protein sequence ID" value="KAF2880832.1"/>
    <property type="molecule type" value="Genomic_DNA"/>
</dbReference>
<keyword evidence="3" id="KW-1185">Reference proteome</keyword>
<evidence type="ECO:0000256" key="1">
    <source>
        <dbReference type="SAM" id="SignalP"/>
    </source>
</evidence>
<evidence type="ECO:0000313" key="3">
    <source>
        <dbReference type="Proteomes" id="UP000801492"/>
    </source>
</evidence>